<evidence type="ECO:0000256" key="2">
    <source>
        <dbReference type="ARBA" id="ARBA00022448"/>
    </source>
</evidence>
<dbReference type="InterPro" id="IPR050524">
    <property type="entry name" value="APC_YAT"/>
</dbReference>
<evidence type="ECO:0000259" key="8">
    <source>
        <dbReference type="Pfam" id="PF00324"/>
    </source>
</evidence>
<evidence type="ECO:0000256" key="6">
    <source>
        <dbReference type="ARBA" id="ARBA00023136"/>
    </source>
</evidence>
<feature type="transmembrane region" description="Helical" evidence="7">
    <location>
        <begin position="415"/>
        <end position="434"/>
    </location>
</feature>
<dbReference type="Proteomes" id="UP000027361">
    <property type="component" value="Unassembled WGS sequence"/>
</dbReference>
<dbReference type="Gene3D" id="1.20.1740.10">
    <property type="entry name" value="Amino acid/polyamine transporter I"/>
    <property type="match status" value="1"/>
</dbReference>
<dbReference type="PROSITE" id="PS00218">
    <property type="entry name" value="AMINO_ACID_PERMEASE_1"/>
    <property type="match status" value="1"/>
</dbReference>
<feature type="domain" description="Amino acid permease/ SLC12A" evidence="8">
    <location>
        <begin position="88"/>
        <end position="555"/>
    </location>
</feature>
<dbReference type="InterPro" id="IPR004840">
    <property type="entry name" value="Amino_acid_permease_CS"/>
</dbReference>
<dbReference type="PIRSF" id="PIRSF006060">
    <property type="entry name" value="AA_transporter"/>
    <property type="match status" value="1"/>
</dbReference>
<dbReference type="GeneID" id="25262433"/>
<feature type="transmembrane region" description="Helical" evidence="7">
    <location>
        <begin position="91"/>
        <end position="112"/>
    </location>
</feature>
<organism evidence="9 10">
    <name type="scientific">Tilletiaria anomala (strain ATCC 24038 / CBS 436.72 / UBC 951)</name>
    <dbReference type="NCBI Taxonomy" id="1037660"/>
    <lineage>
        <taxon>Eukaryota</taxon>
        <taxon>Fungi</taxon>
        <taxon>Dikarya</taxon>
        <taxon>Basidiomycota</taxon>
        <taxon>Ustilaginomycotina</taxon>
        <taxon>Exobasidiomycetes</taxon>
        <taxon>Georgefischeriales</taxon>
        <taxon>Tilletiariaceae</taxon>
        <taxon>Tilletiaria</taxon>
    </lineage>
</organism>
<feature type="transmembrane region" description="Helical" evidence="7">
    <location>
        <begin position="197"/>
        <end position="218"/>
    </location>
</feature>
<feature type="transmembrane region" description="Helical" evidence="7">
    <location>
        <begin position="440"/>
        <end position="466"/>
    </location>
</feature>
<dbReference type="FunCoup" id="A0A066W1R6">
    <property type="interactions" value="250"/>
</dbReference>
<dbReference type="OMA" id="AMAFIPD"/>
<accession>A0A066W1R6</accession>
<dbReference type="GO" id="GO:0016020">
    <property type="term" value="C:membrane"/>
    <property type="evidence" value="ECO:0007669"/>
    <property type="project" value="UniProtKB-SubCell"/>
</dbReference>
<keyword evidence="6 7" id="KW-0472">Membrane</keyword>
<dbReference type="HOGENOM" id="CLU_007946_12_0_1"/>
<comment type="caution">
    <text evidence="9">The sequence shown here is derived from an EMBL/GenBank/DDBJ whole genome shotgun (WGS) entry which is preliminary data.</text>
</comment>
<evidence type="ECO:0000256" key="7">
    <source>
        <dbReference type="SAM" id="Phobius"/>
    </source>
</evidence>
<name>A0A066W1R6_TILAU</name>
<feature type="transmembrane region" description="Helical" evidence="7">
    <location>
        <begin position="173"/>
        <end position="191"/>
    </location>
</feature>
<dbReference type="EMBL" id="JMSN01000035">
    <property type="protein sequence ID" value="KDN46493.1"/>
    <property type="molecule type" value="Genomic_DNA"/>
</dbReference>
<dbReference type="AlphaFoldDB" id="A0A066W1R6"/>
<reference evidence="9 10" key="1">
    <citation type="submission" date="2014-05" db="EMBL/GenBank/DDBJ databases">
        <title>Draft genome sequence of a rare smut relative, Tilletiaria anomala UBC 951.</title>
        <authorList>
            <consortium name="DOE Joint Genome Institute"/>
            <person name="Toome M."/>
            <person name="Kuo A."/>
            <person name="Henrissat B."/>
            <person name="Lipzen A."/>
            <person name="Tritt A."/>
            <person name="Yoshinaga Y."/>
            <person name="Zane M."/>
            <person name="Barry K."/>
            <person name="Grigoriev I.V."/>
            <person name="Spatafora J.W."/>
            <person name="Aimea M.C."/>
        </authorList>
    </citation>
    <scope>NUCLEOTIDE SEQUENCE [LARGE SCALE GENOMIC DNA]</scope>
    <source>
        <strain evidence="9 10">UBC 951</strain>
    </source>
</reference>
<evidence type="ECO:0000256" key="4">
    <source>
        <dbReference type="ARBA" id="ARBA00022970"/>
    </source>
</evidence>
<feature type="transmembrane region" description="Helical" evidence="7">
    <location>
        <begin position="369"/>
        <end position="394"/>
    </location>
</feature>
<evidence type="ECO:0000313" key="9">
    <source>
        <dbReference type="EMBL" id="KDN46493.1"/>
    </source>
</evidence>
<evidence type="ECO:0000256" key="5">
    <source>
        <dbReference type="ARBA" id="ARBA00022989"/>
    </source>
</evidence>
<keyword evidence="2" id="KW-0813">Transport</keyword>
<keyword evidence="3 7" id="KW-0812">Transmembrane</keyword>
<dbReference type="InterPro" id="IPR004841">
    <property type="entry name" value="AA-permease/SLC12A_dom"/>
</dbReference>
<protein>
    <recommendedName>
        <fullName evidence="8">Amino acid permease/ SLC12A domain-containing protein</fullName>
    </recommendedName>
</protein>
<dbReference type="OrthoDB" id="3900342at2759"/>
<dbReference type="FunFam" id="1.20.1740.10:FF:000017">
    <property type="entry name" value="Amino acid permease"/>
    <property type="match status" value="1"/>
</dbReference>
<dbReference type="Pfam" id="PF00324">
    <property type="entry name" value="AA_permease"/>
    <property type="match status" value="1"/>
</dbReference>
<dbReference type="STRING" id="1037660.A0A066W1R6"/>
<evidence type="ECO:0000256" key="1">
    <source>
        <dbReference type="ARBA" id="ARBA00004141"/>
    </source>
</evidence>
<keyword evidence="10" id="KW-1185">Reference proteome</keyword>
<keyword evidence="5 7" id="KW-1133">Transmembrane helix</keyword>
<dbReference type="PANTHER" id="PTHR43341:SF1">
    <property type="entry name" value="GENERAL AMINO-ACID PERMEASE GAP1"/>
    <property type="match status" value="1"/>
</dbReference>
<comment type="subcellular location">
    <subcellularLocation>
        <location evidence="1">Membrane</location>
        <topology evidence="1">Multi-pass membrane protein</topology>
    </subcellularLocation>
</comment>
<feature type="transmembrane region" description="Helical" evidence="7">
    <location>
        <begin position="272"/>
        <end position="293"/>
    </location>
</feature>
<evidence type="ECO:0000313" key="10">
    <source>
        <dbReference type="Proteomes" id="UP000027361"/>
    </source>
</evidence>
<proteinExistence type="predicted"/>
<feature type="transmembrane region" description="Helical" evidence="7">
    <location>
        <begin position="531"/>
        <end position="552"/>
    </location>
</feature>
<feature type="transmembrane region" description="Helical" evidence="7">
    <location>
        <begin position="314"/>
        <end position="333"/>
    </location>
</feature>
<feature type="transmembrane region" description="Helical" evidence="7">
    <location>
        <begin position="486"/>
        <end position="511"/>
    </location>
</feature>
<dbReference type="GO" id="GO:0015171">
    <property type="term" value="F:amino acid transmembrane transporter activity"/>
    <property type="evidence" value="ECO:0007669"/>
    <property type="project" value="TreeGrafter"/>
</dbReference>
<evidence type="ECO:0000256" key="3">
    <source>
        <dbReference type="ARBA" id="ARBA00022692"/>
    </source>
</evidence>
<dbReference type="RefSeq" id="XP_013243582.1">
    <property type="nucleotide sequence ID" value="XM_013388128.1"/>
</dbReference>
<dbReference type="PANTHER" id="PTHR43341">
    <property type="entry name" value="AMINO ACID PERMEASE"/>
    <property type="match status" value="1"/>
</dbReference>
<sequence length="598" mass="64571">MGFFRDFADSFRLEPAPVPIRVLDAPPNVTGGSENGAGAADLKDTDYEKAIDPEKGTVGGVVAVNADGSGTRVTSDESGLKRNLTQRHMQMIAFGGSIGTGLFVGSGGVYATGGPGFLLLDYTLIGVMLFCVVMSLGELATVFPVSGSFAAYNTRFISSSYGFAMGWNYWMQWFIVLPLELVAASIVIEYWDPNKNISPGVWLIIFLIAITIINLFGVRGYGEFEFGSSMIKIIAVIGFIIAGIVITAGGAPNGVATGDSFWHTPSGAFFNGFQGFCSVFVAAAFAFAGTELIGLAAAETGNPRKEVPKAAKQIFMRILLFYVLALLMITLTVNPTDPRLLGGSSSYDARASPFVIAITNAQITGLPSVFNAVILISVLSVGNSAVYAASRTLLGLAQAGQAPRIFTYIDRQGRPLPAVALSMAMGFLSFLVYSTSTTTVFNWLLALSGLSTVFSWGSICVCHIRFRLAWARAGHTLEELPWKSPLGVAGSWYGSIFCLLVVIFQAIIAAWPIESSNPDERLSPGDRASNFFQSFLAFPVVCIFWIIGEIYWKGGLLRIDDIDIVTGRRDPVPVEVLRREREEAKNAPLYKKVWNFFF</sequence>
<dbReference type="InParanoid" id="A0A066W1R6"/>
<keyword evidence="4" id="KW-0029">Amino-acid transport</keyword>
<feature type="transmembrane region" description="Helical" evidence="7">
    <location>
        <begin position="124"/>
        <end position="152"/>
    </location>
</feature>
<feature type="transmembrane region" description="Helical" evidence="7">
    <location>
        <begin position="230"/>
        <end position="252"/>
    </location>
</feature>
<gene>
    <name evidence="9" type="ORF">K437DRAFT_223629</name>
</gene>